<proteinExistence type="predicted"/>
<reference evidence="1 2" key="1">
    <citation type="submission" date="2021-06" db="EMBL/GenBank/DDBJ databases">
        <title>A haploid diamondback moth (Plutella xylostella L.) genome assembly resolves 31 chromosomes and identifies a diamide resistance mutation.</title>
        <authorList>
            <person name="Ward C.M."/>
            <person name="Perry K.D."/>
            <person name="Baker G."/>
            <person name="Powis K."/>
            <person name="Heckel D.G."/>
            <person name="Baxter S.W."/>
        </authorList>
    </citation>
    <scope>NUCLEOTIDE SEQUENCE [LARGE SCALE GENOMIC DNA]</scope>
    <source>
        <strain evidence="1 2">LV</strain>
        <tissue evidence="1">Single pupa</tissue>
    </source>
</reference>
<comment type="caution">
    <text evidence="1">The sequence shown here is derived from an EMBL/GenBank/DDBJ whole genome shotgun (WGS) entry which is preliminary data.</text>
</comment>
<sequence>MKLGGAVARGGREYLQLKSYKSRHQYSGAVTYHMTNLIRNSPEISEFTLYIVEQ</sequence>
<protein>
    <submittedName>
        <fullName evidence="1">Uncharacterized protein</fullName>
    </submittedName>
</protein>
<evidence type="ECO:0000313" key="1">
    <source>
        <dbReference type="EMBL" id="KAG7299768.1"/>
    </source>
</evidence>
<evidence type="ECO:0000313" key="2">
    <source>
        <dbReference type="Proteomes" id="UP000823941"/>
    </source>
</evidence>
<gene>
    <name evidence="1" type="ORF">JYU34_016778</name>
</gene>
<keyword evidence="2" id="KW-1185">Reference proteome</keyword>
<organism evidence="1 2">
    <name type="scientific">Plutella xylostella</name>
    <name type="common">Diamondback moth</name>
    <name type="synonym">Plutella maculipennis</name>
    <dbReference type="NCBI Taxonomy" id="51655"/>
    <lineage>
        <taxon>Eukaryota</taxon>
        <taxon>Metazoa</taxon>
        <taxon>Ecdysozoa</taxon>
        <taxon>Arthropoda</taxon>
        <taxon>Hexapoda</taxon>
        <taxon>Insecta</taxon>
        <taxon>Pterygota</taxon>
        <taxon>Neoptera</taxon>
        <taxon>Endopterygota</taxon>
        <taxon>Lepidoptera</taxon>
        <taxon>Glossata</taxon>
        <taxon>Ditrysia</taxon>
        <taxon>Yponomeutoidea</taxon>
        <taxon>Plutellidae</taxon>
        <taxon>Plutella</taxon>
    </lineage>
</organism>
<accession>A0ABQ7Q767</accession>
<dbReference type="EMBL" id="JAHIBW010000022">
    <property type="protein sequence ID" value="KAG7299768.1"/>
    <property type="molecule type" value="Genomic_DNA"/>
</dbReference>
<dbReference type="Proteomes" id="UP000823941">
    <property type="component" value="Chromosome 22"/>
</dbReference>
<name>A0ABQ7Q767_PLUXY</name>